<name>A0A9J6CUL0_RHIMP</name>
<dbReference type="EMBL" id="JABSTU010006836">
    <property type="protein sequence ID" value="KAH7932129.1"/>
    <property type="molecule type" value="Genomic_DNA"/>
</dbReference>
<proteinExistence type="predicted"/>
<dbReference type="AlphaFoldDB" id="A0A9J6CUL0"/>
<reference evidence="2" key="1">
    <citation type="journal article" date="2020" name="Cell">
        <title>Large-Scale Comparative Analyses of Tick Genomes Elucidate Their Genetic Diversity and Vector Capacities.</title>
        <authorList>
            <consortium name="Tick Genome and Microbiome Consortium (TIGMIC)"/>
            <person name="Jia N."/>
            <person name="Wang J."/>
            <person name="Shi W."/>
            <person name="Du L."/>
            <person name="Sun Y."/>
            <person name="Zhan W."/>
            <person name="Jiang J.F."/>
            <person name="Wang Q."/>
            <person name="Zhang B."/>
            <person name="Ji P."/>
            <person name="Bell-Sakyi L."/>
            <person name="Cui X.M."/>
            <person name="Yuan T.T."/>
            <person name="Jiang B.G."/>
            <person name="Yang W.F."/>
            <person name="Lam T.T."/>
            <person name="Chang Q.C."/>
            <person name="Ding S.J."/>
            <person name="Wang X.J."/>
            <person name="Zhu J.G."/>
            <person name="Ruan X.D."/>
            <person name="Zhao L."/>
            <person name="Wei J.T."/>
            <person name="Ye R.Z."/>
            <person name="Que T.C."/>
            <person name="Du C.H."/>
            <person name="Zhou Y.H."/>
            <person name="Cheng J.X."/>
            <person name="Dai P.F."/>
            <person name="Guo W.B."/>
            <person name="Han X.H."/>
            <person name="Huang E.J."/>
            <person name="Li L.F."/>
            <person name="Wei W."/>
            <person name="Gao Y.C."/>
            <person name="Liu J.Z."/>
            <person name="Shao H.Z."/>
            <person name="Wang X."/>
            <person name="Wang C.C."/>
            <person name="Yang T.C."/>
            <person name="Huo Q.B."/>
            <person name="Li W."/>
            <person name="Chen H.Y."/>
            <person name="Chen S.E."/>
            <person name="Zhou L.G."/>
            <person name="Ni X.B."/>
            <person name="Tian J.H."/>
            <person name="Sheng Y."/>
            <person name="Liu T."/>
            <person name="Pan Y.S."/>
            <person name="Xia L.Y."/>
            <person name="Li J."/>
            <person name="Zhao F."/>
            <person name="Cao W.C."/>
        </authorList>
    </citation>
    <scope>NUCLEOTIDE SEQUENCE</scope>
    <source>
        <strain evidence="2">Rmic-2018</strain>
    </source>
</reference>
<evidence type="ECO:0000256" key="1">
    <source>
        <dbReference type="SAM" id="MobiDB-lite"/>
    </source>
</evidence>
<accession>A0A9J6CUL0</accession>
<keyword evidence="3" id="KW-1185">Reference proteome</keyword>
<dbReference type="Proteomes" id="UP000821866">
    <property type="component" value="Unassembled WGS sequence"/>
</dbReference>
<feature type="region of interest" description="Disordered" evidence="1">
    <location>
        <begin position="130"/>
        <end position="161"/>
    </location>
</feature>
<evidence type="ECO:0000313" key="3">
    <source>
        <dbReference type="Proteomes" id="UP000821866"/>
    </source>
</evidence>
<evidence type="ECO:0000313" key="2">
    <source>
        <dbReference type="EMBL" id="KAH7932129.1"/>
    </source>
</evidence>
<comment type="caution">
    <text evidence="2">The sequence shown here is derived from an EMBL/GenBank/DDBJ whole genome shotgun (WGS) entry which is preliminary data.</text>
</comment>
<gene>
    <name evidence="2" type="ORF">HPB51_029546</name>
</gene>
<reference evidence="2" key="2">
    <citation type="submission" date="2021-09" db="EMBL/GenBank/DDBJ databases">
        <authorList>
            <person name="Jia N."/>
            <person name="Wang J."/>
            <person name="Shi W."/>
            <person name="Du L."/>
            <person name="Sun Y."/>
            <person name="Zhan W."/>
            <person name="Jiang J."/>
            <person name="Wang Q."/>
            <person name="Zhang B."/>
            <person name="Ji P."/>
            <person name="Sakyi L.B."/>
            <person name="Cui X."/>
            <person name="Yuan T."/>
            <person name="Jiang B."/>
            <person name="Yang W."/>
            <person name="Lam T.T.-Y."/>
            <person name="Chang Q."/>
            <person name="Ding S."/>
            <person name="Wang X."/>
            <person name="Zhu J."/>
            <person name="Ruan X."/>
            <person name="Zhao L."/>
            <person name="Wei J."/>
            <person name="Que T."/>
            <person name="Du C."/>
            <person name="Cheng J."/>
            <person name="Dai P."/>
            <person name="Han X."/>
            <person name="Huang E."/>
            <person name="Gao Y."/>
            <person name="Liu J."/>
            <person name="Shao H."/>
            <person name="Ye R."/>
            <person name="Li L."/>
            <person name="Wei W."/>
            <person name="Wang X."/>
            <person name="Wang C."/>
            <person name="Huo Q."/>
            <person name="Li W."/>
            <person name="Guo W."/>
            <person name="Chen H."/>
            <person name="Chen S."/>
            <person name="Zhou L."/>
            <person name="Zhou L."/>
            <person name="Ni X."/>
            <person name="Tian J."/>
            <person name="Zhou Y."/>
            <person name="Sheng Y."/>
            <person name="Liu T."/>
            <person name="Pan Y."/>
            <person name="Xia L."/>
            <person name="Li J."/>
            <person name="Zhao F."/>
            <person name="Cao W."/>
        </authorList>
    </citation>
    <scope>NUCLEOTIDE SEQUENCE</scope>
    <source>
        <strain evidence="2">Rmic-2018</strain>
        <tissue evidence="2">Larvae</tissue>
    </source>
</reference>
<protein>
    <submittedName>
        <fullName evidence="2">Uncharacterized protein</fullName>
    </submittedName>
</protein>
<sequence length="222" mass="24392">MRRAVALRCDVSGRPYHIDDFKKPLKDLGVIQQKQTASHDAPVLNKNKQVSSALDTNAERRMGNPAATDCTPTTSEQTRPAPAMHAASQLQTTCPETPASQANATSTPLNSASRCSLANELCKNEGLLGDLNTPRMESEWTSAKRRHDSDDGPQVDETQVKSEVQWKVVSGGKNRNAAQQRSSSLTRQWLRKLKVNNKDLPWTTRAQQVNVQGCQPGPAHRS</sequence>
<organism evidence="2 3">
    <name type="scientific">Rhipicephalus microplus</name>
    <name type="common">Cattle tick</name>
    <name type="synonym">Boophilus microplus</name>
    <dbReference type="NCBI Taxonomy" id="6941"/>
    <lineage>
        <taxon>Eukaryota</taxon>
        <taxon>Metazoa</taxon>
        <taxon>Ecdysozoa</taxon>
        <taxon>Arthropoda</taxon>
        <taxon>Chelicerata</taxon>
        <taxon>Arachnida</taxon>
        <taxon>Acari</taxon>
        <taxon>Parasitiformes</taxon>
        <taxon>Ixodida</taxon>
        <taxon>Ixodoidea</taxon>
        <taxon>Ixodidae</taxon>
        <taxon>Rhipicephalinae</taxon>
        <taxon>Rhipicephalus</taxon>
        <taxon>Boophilus</taxon>
    </lineage>
</organism>